<keyword evidence="3" id="KW-1185">Reference proteome</keyword>
<evidence type="ECO:0000259" key="1">
    <source>
        <dbReference type="Pfam" id="PF06172"/>
    </source>
</evidence>
<dbReference type="PANTHER" id="PTHR33387">
    <property type="entry name" value="RMLC-LIKE JELLY ROLL FOLD PROTEIN"/>
    <property type="match status" value="1"/>
</dbReference>
<dbReference type="InterPro" id="IPR009327">
    <property type="entry name" value="Cupin_DUF985"/>
</dbReference>
<evidence type="ECO:0000313" key="3">
    <source>
        <dbReference type="Proteomes" id="UP001465976"/>
    </source>
</evidence>
<proteinExistence type="predicted"/>
<sequence length="183" mass="20120">MAQVSPEELIRTLGLLPSPEGGYLIESNRQSINITTPFSAGVPEISASRSLSTSIYYLLTKDSPSGTLHKNNFVAYHILHQGRAEFILITTSPQGPKIEKKILGFDTNSGERRMIVVEPGVWKLIRLLPDSLEAGCLLTEVVVPGFAPEDHDCITADGLRALFEGAKDAEERIVELERYVKSL</sequence>
<dbReference type="InterPro" id="IPR011051">
    <property type="entry name" value="RmlC_Cupin_sf"/>
</dbReference>
<reference evidence="2 3" key="1">
    <citation type="submission" date="2024-02" db="EMBL/GenBank/DDBJ databases">
        <title>A draft genome for the cacao thread blight pathogen Marasmius crinis-equi.</title>
        <authorList>
            <person name="Cohen S.P."/>
            <person name="Baruah I.K."/>
            <person name="Amoako-Attah I."/>
            <person name="Bukari Y."/>
            <person name="Meinhardt L.W."/>
            <person name="Bailey B.A."/>
        </authorList>
    </citation>
    <scope>NUCLEOTIDE SEQUENCE [LARGE SCALE GENOMIC DNA]</scope>
    <source>
        <strain evidence="2 3">GH-76</strain>
    </source>
</reference>
<accession>A0ABR3F0W5</accession>
<dbReference type="InterPro" id="IPR039935">
    <property type="entry name" value="YML079W-like"/>
</dbReference>
<name>A0ABR3F0W5_9AGAR</name>
<protein>
    <recommendedName>
        <fullName evidence="1">DUF985 domain-containing protein</fullName>
    </recommendedName>
</protein>
<evidence type="ECO:0000313" key="2">
    <source>
        <dbReference type="EMBL" id="KAL0568830.1"/>
    </source>
</evidence>
<feature type="domain" description="DUF985" evidence="1">
    <location>
        <begin position="7"/>
        <end position="152"/>
    </location>
</feature>
<gene>
    <name evidence="2" type="ORF">V5O48_013143</name>
</gene>
<organism evidence="2 3">
    <name type="scientific">Marasmius crinis-equi</name>
    <dbReference type="NCBI Taxonomy" id="585013"/>
    <lineage>
        <taxon>Eukaryota</taxon>
        <taxon>Fungi</taxon>
        <taxon>Dikarya</taxon>
        <taxon>Basidiomycota</taxon>
        <taxon>Agaricomycotina</taxon>
        <taxon>Agaricomycetes</taxon>
        <taxon>Agaricomycetidae</taxon>
        <taxon>Agaricales</taxon>
        <taxon>Marasmiineae</taxon>
        <taxon>Marasmiaceae</taxon>
        <taxon>Marasmius</taxon>
    </lineage>
</organism>
<dbReference type="CDD" id="cd06121">
    <property type="entry name" value="cupin_YML079wp"/>
    <property type="match status" value="1"/>
</dbReference>
<comment type="caution">
    <text evidence="2">The sequence shown here is derived from an EMBL/GenBank/DDBJ whole genome shotgun (WGS) entry which is preliminary data.</text>
</comment>
<dbReference type="Proteomes" id="UP001465976">
    <property type="component" value="Unassembled WGS sequence"/>
</dbReference>
<dbReference type="Pfam" id="PF06172">
    <property type="entry name" value="Cupin_5"/>
    <property type="match status" value="1"/>
</dbReference>
<dbReference type="PANTHER" id="PTHR33387:SF3">
    <property type="entry name" value="DUF985 DOMAIN-CONTAINING PROTEIN"/>
    <property type="match status" value="1"/>
</dbReference>
<dbReference type="EMBL" id="JBAHYK010001249">
    <property type="protein sequence ID" value="KAL0568830.1"/>
    <property type="molecule type" value="Genomic_DNA"/>
</dbReference>
<dbReference type="InterPro" id="IPR014710">
    <property type="entry name" value="RmlC-like_jellyroll"/>
</dbReference>
<dbReference type="Gene3D" id="2.60.120.10">
    <property type="entry name" value="Jelly Rolls"/>
    <property type="match status" value="1"/>
</dbReference>
<dbReference type="SUPFAM" id="SSF51182">
    <property type="entry name" value="RmlC-like cupins"/>
    <property type="match status" value="1"/>
</dbReference>